<reference evidence="2" key="1">
    <citation type="submission" date="2017-03" db="EMBL/GenBank/DDBJ databases">
        <title>Phytopthora megakarya and P. palmivora, two closely related causual agents of cacao black pod achieved similar genome size and gene model numbers by different mechanisms.</title>
        <authorList>
            <person name="Ali S."/>
            <person name="Shao J."/>
            <person name="Larry D.J."/>
            <person name="Kronmiller B."/>
            <person name="Shen D."/>
            <person name="Strem M.D."/>
            <person name="Melnick R.L."/>
            <person name="Guiltinan M.J."/>
            <person name="Tyler B.M."/>
            <person name="Meinhardt L.W."/>
            <person name="Bailey B.A."/>
        </authorList>
    </citation>
    <scope>NUCLEOTIDE SEQUENCE [LARGE SCALE GENOMIC DNA]</scope>
    <source>
        <strain evidence="2">zdho120</strain>
    </source>
</reference>
<comment type="caution">
    <text evidence="1">The sequence shown here is derived from an EMBL/GenBank/DDBJ whole genome shotgun (WGS) entry which is preliminary data.</text>
</comment>
<gene>
    <name evidence="1" type="ORF">PHMEG_00031256</name>
</gene>
<name>A0A225UYG5_9STRA</name>
<evidence type="ECO:0000313" key="2">
    <source>
        <dbReference type="Proteomes" id="UP000198211"/>
    </source>
</evidence>
<dbReference type="OrthoDB" id="120414at2759"/>
<evidence type="ECO:0000313" key="1">
    <source>
        <dbReference type="EMBL" id="OWY98071.1"/>
    </source>
</evidence>
<protein>
    <submittedName>
        <fullName evidence="1">Uncharacterized protein</fullName>
    </submittedName>
</protein>
<proteinExistence type="predicted"/>
<dbReference type="EMBL" id="NBNE01009779">
    <property type="protein sequence ID" value="OWY98071.1"/>
    <property type="molecule type" value="Genomic_DNA"/>
</dbReference>
<dbReference type="Proteomes" id="UP000198211">
    <property type="component" value="Unassembled WGS sequence"/>
</dbReference>
<dbReference type="AlphaFoldDB" id="A0A225UYG5"/>
<sequence>MDSRLKPRHRTWTKLKEALVRRYGERPDQDTAEWHVSQRGMMPNETFADFTAGLQELVGPNKKSTKQLVRMEPEPKTLEDAVERATKVDDPNDNVARGMQNIGQAWATASAPYMIPISGTTGQMMVIPGVGAVGAGDAAEGIDGTAVTSTMAYFAHPKGDFKPYTGH</sequence>
<organism evidence="1 2">
    <name type="scientific">Phytophthora megakarya</name>
    <dbReference type="NCBI Taxonomy" id="4795"/>
    <lineage>
        <taxon>Eukaryota</taxon>
        <taxon>Sar</taxon>
        <taxon>Stramenopiles</taxon>
        <taxon>Oomycota</taxon>
        <taxon>Peronosporomycetes</taxon>
        <taxon>Peronosporales</taxon>
        <taxon>Peronosporaceae</taxon>
        <taxon>Phytophthora</taxon>
    </lineage>
</organism>
<feature type="non-terminal residue" evidence="1">
    <location>
        <position position="167"/>
    </location>
</feature>
<accession>A0A225UYG5</accession>
<keyword evidence="2" id="KW-1185">Reference proteome</keyword>